<organism evidence="1 2">
    <name type="scientific">Gigaspora rosea</name>
    <dbReference type="NCBI Taxonomy" id="44941"/>
    <lineage>
        <taxon>Eukaryota</taxon>
        <taxon>Fungi</taxon>
        <taxon>Fungi incertae sedis</taxon>
        <taxon>Mucoromycota</taxon>
        <taxon>Glomeromycotina</taxon>
        <taxon>Glomeromycetes</taxon>
        <taxon>Diversisporales</taxon>
        <taxon>Gigasporaceae</taxon>
        <taxon>Gigaspora</taxon>
    </lineage>
</organism>
<gene>
    <name evidence="1" type="ORF">C2G38_2214948</name>
</gene>
<reference evidence="1 2" key="1">
    <citation type="submission" date="2018-06" db="EMBL/GenBank/DDBJ databases">
        <title>Comparative genomics reveals the genomic features of Rhizophagus irregularis, R. cerebriforme, R. diaphanum and Gigaspora rosea, and their symbiotic lifestyle signature.</title>
        <authorList>
            <person name="Morin E."/>
            <person name="San Clemente H."/>
            <person name="Chen E.C.H."/>
            <person name="De La Providencia I."/>
            <person name="Hainaut M."/>
            <person name="Kuo A."/>
            <person name="Kohler A."/>
            <person name="Murat C."/>
            <person name="Tang N."/>
            <person name="Roy S."/>
            <person name="Loubradou J."/>
            <person name="Henrissat B."/>
            <person name="Grigoriev I.V."/>
            <person name="Corradi N."/>
            <person name="Roux C."/>
            <person name="Martin F.M."/>
        </authorList>
    </citation>
    <scope>NUCLEOTIDE SEQUENCE [LARGE SCALE GENOMIC DNA]</scope>
    <source>
        <strain evidence="1 2">DAOM 194757</strain>
    </source>
</reference>
<dbReference type="AlphaFoldDB" id="A0A397UJD9"/>
<name>A0A397UJD9_9GLOM</name>
<sequence>MDTVVAKGIHKCDSNSPLKRSDYEVLGKGYSIDDEEVITIQEVSDVWIFEYRKSLTMKGKDELFVEYENGNDIGTSHNRLAQNKFKDS</sequence>
<evidence type="ECO:0000313" key="1">
    <source>
        <dbReference type="EMBL" id="RIB07266.1"/>
    </source>
</evidence>
<dbReference type="Proteomes" id="UP000266673">
    <property type="component" value="Unassembled WGS sequence"/>
</dbReference>
<proteinExistence type="predicted"/>
<dbReference type="EMBL" id="QKWP01001685">
    <property type="protein sequence ID" value="RIB07266.1"/>
    <property type="molecule type" value="Genomic_DNA"/>
</dbReference>
<keyword evidence="2" id="KW-1185">Reference proteome</keyword>
<accession>A0A397UJD9</accession>
<comment type="caution">
    <text evidence="1">The sequence shown here is derived from an EMBL/GenBank/DDBJ whole genome shotgun (WGS) entry which is preliminary data.</text>
</comment>
<evidence type="ECO:0000313" key="2">
    <source>
        <dbReference type="Proteomes" id="UP000266673"/>
    </source>
</evidence>
<protein>
    <submittedName>
        <fullName evidence="1">Uncharacterized protein</fullName>
    </submittedName>
</protein>
<dbReference type="OrthoDB" id="10467338at2759"/>